<dbReference type="InterPro" id="IPR001647">
    <property type="entry name" value="HTH_TetR"/>
</dbReference>
<protein>
    <submittedName>
        <fullName evidence="6">TetR/AcrR family transcriptional regulator</fullName>
    </submittedName>
</protein>
<comment type="caution">
    <text evidence="6">The sequence shown here is derived from an EMBL/GenBank/DDBJ whole genome shotgun (WGS) entry which is preliminary data.</text>
</comment>
<dbReference type="PANTHER" id="PTHR47506">
    <property type="entry name" value="TRANSCRIPTIONAL REGULATORY PROTEIN"/>
    <property type="match status" value="1"/>
</dbReference>
<evidence type="ECO:0000313" key="7">
    <source>
        <dbReference type="Proteomes" id="UP001500909"/>
    </source>
</evidence>
<keyword evidence="3" id="KW-0804">Transcription</keyword>
<organism evidence="6 7">
    <name type="scientific">Streptomyces olivaceiscleroticus</name>
    <dbReference type="NCBI Taxonomy" id="68245"/>
    <lineage>
        <taxon>Bacteria</taxon>
        <taxon>Bacillati</taxon>
        <taxon>Actinomycetota</taxon>
        <taxon>Actinomycetes</taxon>
        <taxon>Kitasatosporales</taxon>
        <taxon>Streptomycetaceae</taxon>
        <taxon>Streptomyces</taxon>
    </lineage>
</organism>
<dbReference type="SUPFAM" id="SSF46689">
    <property type="entry name" value="Homeodomain-like"/>
    <property type="match status" value="1"/>
</dbReference>
<evidence type="ECO:0000256" key="2">
    <source>
        <dbReference type="ARBA" id="ARBA00023125"/>
    </source>
</evidence>
<feature type="DNA-binding region" description="H-T-H motif" evidence="4">
    <location>
        <begin position="39"/>
        <end position="58"/>
    </location>
</feature>
<dbReference type="Gene3D" id="1.10.357.10">
    <property type="entry name" value="Tetracycline Repressor, domain 2"/>
    <property type="match status" value="1"/>
</dbReference>
<dbReference type="RefSeq" id="WP_346098842.1">
    <property type="nucleotide sequence ID" value="NZ_BAAABY010000045.1"/>
</dbReference>
<dbReference type="SUPFAM" id="SSF48498">
    <property type="entry name" value="Tetracyclin repressor-like, C-terminal domain"/>
    <property type="match status" value="1"/>
</dbReference>
<reference evidence="6 7" key="1">
    <citation type="journal article" date="2019" name="Int. J. Syst. Evol. Microbiol.">
        <title>The Global Catalogue of Microorganisms (GCM) 10K type strain sequencing project: providing services to taxonomists for standard genome sequencing and annotation.</title>
        <authorList>
            <consortium name="The Broad Institute Genomics Platform"/>
            <consortium name="The Broad Institute Genome Sequencing Center for Infectious Disease"/>
            <person name="Wu L."/>
            <person name="Ma J."/>
        </authorList>
    </citation>
    <scope>NUCLEOTIDE SEQUENCE [LARGE SCALE GENOMIC DNA]</scope>
    <source>
        <strain evidence="6 7">JCM 4805</strain>
    </source>
</reference>
<proteinExistence type="predicted"/>
<dbReference type="InterPro" id="IPR009057">
    <property type="entry name" value="Homeodomain-like_sf"/>
</dbReference>
<feature type="domain" description="HTH tetR-type" evidence="5">
    <location>
        <begin position="16"/>
        <end position="76"/>
    </location>
</feature>
<keyword evidence="2 4" id="KW-0238">DNA-binding</keyword>
<dbReference type="Pfam" id="PF21993">
    <property type="entry name" value="TetR_C_13_2"/>
    <property type="match status" value="1"/>
</dbReference>
<evidence type="ECO:0000256" key="3">
    <source>
        <dbReference type="ARBA" id="ARBA00023163"/>
    </source>
</evidence>
<dbReference type="Proteomes" id="UP001500909">
    <property type="component" value="Unassembled WGS sequence"/>
</dbReference>
<dbReference type="InterPro" id="IPR036271">
    <property type="entry name" value="Tet_transcr_reg_TetR-rel_C_sf"/>
</dbReference>
<name>A0ABN1B533_9ACTN</name>
<accession>A0ABN1B533</accession>
<keyword evidence="1" id="KW-0805">Transcription regulation</keyword>
<evidence type="ECO:0000256" key="1">
    <source>
        <dbReference type="ARBA" id="ARBA00023015"/>
    </source>
</evidence>
<dbReference type="EMBL" id="BAAABY010000045">
    <property type="protein sequence ID" value="GAA0490150.1"/>
    <property type="molecule type" value="Genomic_DNA"/>
</dbReference>
<dbReference type="Pfam" id="PF00440">
    <property type="entry name" value="TetR_N"/>
    <property type="match status" value="1"/>
</dbReference>
<evidence type="ECO:0000256" key="4">
    <source>
        <dbReference type="PROSITE-ProRule" id="PRU00335"/>
    </source>
</evidence>
<evidence type="ECO:0000313" key="6">
    <source>
        <dbReference type="EMBL" id="GAA0490150.1"/>
    </source>
</evidence>
<sequence length="202" mass="21661">MDTTTDAAETAAPSGIGTRERILVTTARLLQRQGYEASGIKQIAREAGATLGSVYHFFPGGKQALATEAIRHSDHEMTELLRTAMASAEDPGDAVVACTRMLGEALRASDWADGCPVTTTALEAVGRAPDLERACAEAHQHWQDVVRDKLRAAGIAAPDADELALTVINTLEGAELSAQLRRSEKPLLVAGHHLERLIRLYL</sequence>
<keyword evidence="7" id="KW-1185">Reference proteome</keyword>
<gene>
    <name evidence="6" type="ORF">GCM10010361_64330</name>
</gene>
<dbReference type="InterPro" id="IPR054156">
    <property type="entry name" value="YxaF_TetR_C"/>
</dbReference>
<dbReference type="PANTHER" id="PTHR47506:SF3">
    <property type="entry name" value="HTH-TYPE TRANSCRIPTIONAL REGULATOR LMRA"/>
    <property type="match status" value="1"/>
</dbReference>
<dbReference type="PROSITE" id="PS50977">
    <property type="entry name" value="HTH_TETR_2"/>
    <property type="match status" value="1"/>
</dbReference>
<evidence type="ECO:0000259" key="5">
    <source>
        <dbReference type="PROSITE" id="PS50977"/>
    </source>
</evidence>